<evidence type="ECO:0000313" key="3">
    <source>
        <dbReference type="WBParaSite" id="MCU_007056-RA"/>
    </source>
</evidence>
<proteinExistence type="predicted"/>
<dbReference type="Proteomes" id="UP000267029">
    <property type="component" value="Unassembled WGS sequence"/>
</dbReference>
<evidence type="ECO:0000313" key="1">
    <source>
        <dbReference type="EMBL" id="VDD82897.1"/>
    </source>
</evidence>
<accession>A0A0R3UMD2</accession>
<gene>
    <name evidence="1" type="ORF">MCOS_LOCUS8900</name>
</gene>
<reference evidence="1 2" key="1">
    <citation type="submission" date="2018-10" db="EMBL/GenBank/DDBJ databases">
        <authorList>
            <consortium name="Pathogen Informatics"/>
        </authorList>
    </citation>
    <scope>NUCLEOTIDE SEQUENCE [LARGE SCALE GENOMIC DNA]</scope>
</reference>
<dbReference type="AlphaFoldDB" id="A0A0R3UMD2"/>
<name>A0A0R3UMD2_MESCO</name>
<reference evidence="3" key="2">
    <citation type="submission" date="2019-11" db="UniProtKB">
        <authorList>
            <consortium name="WormBaseParasite"/>
        </authorList>
    </citation>
    <scope>IDENTIFICATION</scope>
</reference>
<protein>
    <submittedName>
        <fullName evidence="3">Secreted protein</fullName>
    </submittedName>
</protein>
<organism evidence="3">
    <name type="scientific">Mesocestoides corti</name>
    <name type="common">Flatworm</name>
    <dbReference type="NCBI Taxonomy" id="53468"/>
    <lineage>
        <taxon>Eukaryota</taxon>
        <taxon>Metazoa</taxon>
        <taxon>Spiralia</taxon>
        <taxon>Lophotrochozoa</taxon>
        <taxon>Platyhelminthes</taxon>
        <taxon>Cestoda</taxon>
        <taxon>Eucestoda</taxon>
        <taxon>Cyclophyllidea</taxon>
        <taxon>Mesocestoididae</taxon>
        <taxon>Mesocestoides</taxon>
    </lineage>
</organism>
<sequence length="75" mass="8249">MFGANHRDSFLMLKSAFLPSLALPDSTRWSAVLRVDSRVPPASTLPALPRVRWSLLSNGENAQLKLAICILSTEL</sequence>
<evidence type="ECO:0000313" key="2">
    <source>
        <dbReference type="Proteomes" id="UP000267029"/>
    </source>
</evidence>
<keyword evidence="2" id="KW-1185">Reference proteome</keyword>
<dbReference type="EMBL" id="UXSR01005593">
    <property type="protein sequence ID" value="VDD82897.1"/>
    <property type="molecule type" value="Genomic_DNA"/>
</dbReference>
<dbReference type="WBParaSite" id="MCU_007056-RA">
    <property type="protein sequence ID" value="MCU_007056-RA"/>
    <property type="gene ID" value="MCU_007056"/>
</dbReference>